<feature type="transmembrane region" description="Helical" evidence="1">
    <location>
        <begin position="29"/>
        <end position="52"/>
    </location>
</feature>
<dbReference type="EMBL" id="JBHSEF010000009">
    <property type="protein sequence ID" value="MFC4354069.1"/>
    <property type="molecule type" value="Genomic_DNA"/>
</dbReference>
<reference evidence="3" key="1">
    <citation type="journal article" date="2019" name="Int. J. Syst. Evol. Microbiol.">
        <title>The Global Catalogue of Microorganisms (GCM) 10K type strain sequencing project: providing services to taxonomists for standard genome sequencing and annotation.</title>
        <authorList>
            <consortium name="The Broad Institute Genomics Platform"/>
            <consortium name="The Broad Institute Genome Sequencing Center for Infectious Disease"/>
            <person name="Wu L."/>
            <person name="Ma J."/>
        </authorList>
    </citation>
    <scope>NUCLEOTIDE SEQUENCE [LARGE SCALE GENOMIC DNA]</scope>
    <source>
        <strain evidence="3">CCUG 50353</strain>
    </source>
</reference>
<organism evidence="2 3">
    <name type="scientific">Chryseomicrobium palamuruense</name>
    <dbReference type="NCBI Taxonomy" id="682973"/>
    <lineage>
        <taxon>Bacteria</taxon>
        <taxon>Bacillati</taxon>
        <taxon>Bacillota</taxon>
        <taxon>Bacilli</taxon>
        <taxon>Bacillales</taxon>
        <taxon>Caryophanaceae</taxon>
        <taxon>Chryseomicrobium</taxon>
    </lineage>
</organism>
<keyword evidence="1" id="KW-0812">Transmembrane</keyword>
<keyword evidence="1" id="KW-1133">Transmembrane helix</keyword>
<dbReference type="RefSeq" id="WP_378140096.1">
    <property type="nucleotide sequence ID" value="NZ_JBHSEF010000009.1"/>
</dbReference>
<comment type="caution">
    <text evidence="2">The sequence shown here is derived from an EMBL/GenBank/DDBJ whole genome shotgun (WGS) entry which is preliminary data.</text>
</comment>
<keyword evidence="1" id="KW-0472">Membrane</keyword>
<evidence type="ECO:0000256" key="1">
    <source>
        <dbReference type="SAM" id="Phobius"/>
    </source>
</evidence>
<dbReference type="Proteomes" id="UP001595733">
    <property type="component" value="Unassembled WGS sequence"/>
</dbReference>
<evidence type="ECO:0000313" key="2">
    <source>
        <dbReference type="EMBL" id="MFC4354069.1"/>
    </source>
</evidence>
<sequence length="86" mass="9554">MSDLRLREKIREIEKAATTEDRVPERAKFWGITLFTLVGILVILALLILAILSFIGGSLWTGMILGGIAAALSWIGWNLWHAPKLP</sequence>
<gene>
    <name evidence="2" type="ORF">ACFO0S_03170</name>
</gene>
<evidence type="ECO:0008006" key="4">
    <source>
        <dbReference type="Google" id="ProtNLM"/>
    </source>
</evidence>
<feature type="transmembrane region" description="Helical" evidence="1">
    <location>
        <begin position="58"/>
        <end position="80"/>
    </location>
</feature>
<keyword evidence="3" id="KW-1185">Reference proteome</keyword>
<evidence type="ECO:0000313" key="3">
    <source>
        <dbReference type="Proteomes" id="UP001595733"/>
    </source>
</evidence>
<protein>
    <recommendedName>
        <fullName evidence="4">DUF3040 domain-containing protein</fullName>
    </recommendedName>
</protein>
<name>A0ABV8USS9_9BACL</name>
<accession>A0ABV8USS9</accession>
<proteinExistence type="predicted"/>